<dbReference type="GO" id="GO:0016125">
    <property type="term" value="P:sterol metabolic process"/>
    <property type="evidence" value="ECO:0007669"/>
    <property type="project" value="TreeGrafter"/>
</dbReference>
<evidence type="ECO:0000313" key="8">
    <source>
        <dbReference type="EMBL" id="KAH6824657.1"/>
    </source>
</evidence>
<evidence type="ECO:0000256" key="2">
    <source>
        <dbReference type="ARBA" id="ARBA00010617"/>
    </source>
</evidence>
<evidence type="ECO:0000256" key="5">
    <source>
        <dbReference type="ARBA" id="ARBA00022989"/>
    </source>
</evidence>
<evidence type="ECO:0000256" key="4">
    <source>
        <dbReference type="ARBA" id="ARBA00022723"/>
    </source>
</evidence>
<dbReference type="GO" id="GO:0016705">
    <property type="term" value="F:oxidoreductase activity, acting on paired donors, with incorporation or reduction of molecular oxygen"/>
    <property type="evidence" value="ECO:0007669"/>
    <property type="project" value="InterPro"/>
</dbReference>
<gene>
    <name evidence="8" type="ORF">C2S53_020017</name>
</gene>
<accession>A0AAD4IZW5</accession>
<keyword evidence="7" id="KW-0503">Monooxygenase</keyword>
<dbReference type="PROSITE" id="PS00086">
    <property type="entry name" value="CYTOCHROME_P450"/>
    <property type="match status" value="1"/>
</dbReference>
<comment type="similarity">
    <text evidence="2 7">Belongs to the cytochrome P450 family.</text>
</comment>
<dbReference type="GO" id="GO:0016020">
    <property type="term" value="C:membrane"/>
    <property type="evidence" value="ECO:0007669"/>
    <property type="project" value="UniProtKB-SubCell"/>
</dbReference>
<dbReference type="GO" id="GO:0004497">
    <property type="term" value="F:monooxygenase activity"/>
    <property type="evidence" value="ECO:0007669"/>
    <property type="project" value="UniProtKB-KW"/>
</dbReference>
<dbReference type="InterPro" id="IPR017972">
    <property type="entry name" value="Cyt_P450_CS"/>
</dbReference>
<name>A0AAD4IZW5_PERFH</name>
<evidence type="ECO:0000256" key="7">
    <source>
        <dbReference type="RuleBase" id="RU000461"/>
    </source>
</evidence>
<protein>
    <recommendedName>
        <fullName evidence="10">Cytochrome P450</fullName>
    </recommendedName>
</protein>
<evidence type="ECO:0008006" key="10">
    <source>
        <dbReference type="Google" id="ProtNLM"/>
    </source>
</evidence>
<evidence type="ECO:0000256" key="6">
    <source>
        <dbReference type="ARBA" id="ARBA00023004"/>
    </source>
</evidence>
<dbReference type="PRINTS" id="PR00359">
    <property type="entry name" value="BP450"/>
</dbReference>
<keyword evidence="7" id="KW-0349">Heme</keyword>
<proteinExistence type="inferred from homology"/>
<keyword evidence="9" id="KW-1185">Reference proteome</keyword>
<dbReference type="Gene3D" id="1.10.630.10">
    <property type="entry name" value="Cytochrome P450"/>
    <property type="match status" value="1"/>
</dbReference>
<organism evidence="8 9">
    <name type="scientific">Perilla frutescens var. hirtella</name>
    <name type="common">Perilla citriodora</name>
    <name type="synonym">Perilla setoyensis</name>
    <dbReference type="NCBI Taxonomy" id="608512"/>
    <lineage>
        <taxon>Eukaryota</taxon>
        <taxon>Viridiplantae</taxon>
        <taxon>Streptophyta</taxon>
        <taxon>Embryophyta</taxon>
        <taxon>Tracheophyta</taxon>
        <taxon>Spermatophyta</taxon>
        <taxon>Magnoliopsida</taxon>
        <taxon>eudicotyledons</taxon>
        <taxon>Gunneridae</taxon>
        <taxon>Pentapetalae</taxon>
        <taxon>asterids</taxon>
        <taxon>lamiids</taxon>
        <taxon>Lamiales</taxon>
        <taxon>Lamiaceae</taxon>
        <taxon>Nepetoideae</taxon>
        <taxon>Elsholtzieae</taxon>
        <taxon>Perilla</taxon>
    </lineage>
</organism>
<keyword evidence="5" id="KW-1133">Transmembrane helix</keyword>
<dbReference type="PANTHER" id="PTHR24286">
    <property type="entry name" value="CYTOCHROME P450 26"/>
    <property type="match status" value="1"/>
</dbReference>
<keyword evidence="7" id="KW-0560">Oxidoreductase</keyword>
<comment type="subcellular location">
    <subcellularLocation>
        <location evidence="1">Membrane</location>
        <topology evidence="1">Single-pass membrane protein</topology>
    </subcellularLocation>
</comment>
<dbReference type="InterPro" id="IPR002397">
    <property type="entry name" value="Cyt_P450_B"/>
</dbReference>
<sequence>MVGFRQLLHDIEIGGYVIPKGWQVVWSPCMTQLDESIYPDPYTFNPAAIPPHTMIPFGEGPRMCPGYELARIEKLTMIHYLVIQFNWNLSLELNALTRDPMPFFTQGLPIHIQIKDPLI</sequence>
<keyword evidence="6 7" id="KW-0408">Iron</keyword>
<dbReference type="AlphaFoldDB" id="A0AAD4IZW5"/>
<reference evidence="8 9" key="1">
    <citation type="journal article" date="2021" name="Nat. Commun.">
        <title>Incipient diploidization of the medicinal plant Perilla within 10,000 years.</title>
        <authorList>
            <person name="Zhang Y."/>
            <person name="Shen Q."/>
            <person name="Leng L."/>
            <person name="Zhang D."/>
            <person name="Chen S."/>
            <person name="Shi Y."/>
            <person name="Ning Z."/>
            <person name="Chen S."/>
        </authorList>
    </citation>
    <scope>NUCLEOTIDE SEQUENCE [LARGE SCALE GENOMIC DNA]</scope>
    <source>
        <strain evidence="9">cv. PC099</strain>
    </source>
</reference>
<comment type="caution">
    <text evidence="8">The sequence shown here is derived from an EMBL/GenBank/DDBJ whole genome shotgun (WGS) entry which is preliminary data.</text>
</comment>
<keyword evidence="4 7" id="KW-0479">Metal-binding</keyword>
<evidence type="ECO:0000256" key="3">
    <source>
        <dbReference type="ARBA" id="ARBA00022692"/>
    </source>
</evidence>
<keyword evidence="3" id="KW-0812">Transmembrane</keyword>
<dbReference type="GO" id="GO:0020037">
    <property type="term" value="F:heme binding"/>
    <property type="evidence" value="ECO:0007669"/>
    <property type="project" value="InterPro"/>
</dbReference>
<dbReference type="Proteomes" id="UP001190926">
    <property type="component" value="Unassembled WGS sequence"/>
</dbReference>
<dbReference type="InterPro" id="IPR036396">
    <property type="entry name" value="Cyt_P450_sf"/>
</dbReference>
<dbReference type="EMBL" id="SDAM02000323">
    <property type="protein sequence ID" value="KAH6824657.1"/>
    <property type="molecule type" value="Genomic_DNA"/>
</dbReference>
<evidence type="ECO:0000313" key="9">
    <source>
        <dbReference type="Proteomes" id="UP001190926"/>
    </source>
</evidence>
<dbReference type="Pfam" id="PF00067">
    <property type="entry name" value="p450"/>
    <property type="match status" value="1"/>
</dbReference>
<dbReference type="SUPFAM" id="SSF48264">
    <property type="entry name" value="Cytochrome P450"/>
    <property type="match status" value="1"/>
</dbReference>
<dbReference type="InterPro" id="IPR001128">
    <property type="entry name" value="Cyt_P450"/>
</dbReference>
<dbReference type="GO" id="GO:0005506">
    <property type="term" value="F:iron ion binding"/>
    <property type="evidence" value="ECO:0007669"/>
    <property type="project" value="InterPro"/>
</dbReference>
<evidence type="ECO:0000256" key="1">
    <source>
        <dbReference type="ARBA" id="ARBA00004167"/>
    </source>
</evidence>
<keyword evidence="5" id="KW-0472">Membrane</keyword>
<dbReference type="PANTHER" id="PTHR24286:SF217">
    <property type="entry name" value="OS07G0520300 PROTEIN"/>
    <property type="match status" value="1"/>
</dbReference>